<gene>
    <name evidence="2" type="ORF">GIB67_003751</name>
</gene>
<proteinExistence type="predicted"/>
<keyword evidence="1" id="KW-1133">Transmembrane helix</keyword>
<feature type="transmembrane region" description="Helical" evidence="1">
    <location>
        <begin position="15"/>
        <end position="33"/>
    </location>
</feature>
<keyword evidence="1" id="KW-0472">Membrane</keyword>
<dbReference type="AlphaFoldDB" id="A0A7J7MSG0"/>
<dbReference type="Proteomes" id="UP000541444">
    <property type="component" value="Unassembled WGS sequence"/>
</dbReference>
<sequence>MTSLYYFLSRLPNSSFISSSISIFWILIPLYLAELNLRSHNSESANLLVAII</sequence>
<evidence type="ECO:0000256" key="1">
    <source>
        <dbReference type="SAM" id="Phobius"/>
    </source>
</evidence>
<evidence type="ECO:0000313" key="2">
    <source>
        <dbReference type="EMBL" id="KAF6157851.1"/>
    </source>
</evidence>
<reference evidence="2 3" key="1">
    <citation type="journal article" date="2020" name="IScience">
        <title>Genome Sequencing of the Endangered Kingdonia uniflora (Circaeasteraceae, Ranunculales) Reveals Potential Mechanisms of Evolutionary Specialization.</title>
        <authorList>
            <person name="Sun Y."/>
            <person name="Deng T."/>
            <person name="Zhang A."/>
            <person name="Moore M.J."/>
            <person name="Landis J.B."/>
            <person name="Lin N."/>
            <person name="Zhang H."/>
            <person name="Zhang X."/>
            <person name="Huang J."/>
            <person name="Zhang X."/>
            <person name="Sun H."/>
            <person name="Wang H."/>
        </authorList>
    </citation>
    <scope>NUCLEOTIDE SEQUENCE [LARGE SCALE GENOMIC DNA]</scope>
    <source>
        <strain evidence="2">TB1705</strain>
        <tissue evidence="2">Leaf</tissue>
    </source>
</reference>
<comment type="caution">
    <text evidence="2">The sequence shown here is derived from an EMBL/GenBank/DDBJ whole genome shotgun (WGS) entry which is preliminary data.</text>
</comment>
<name>A0A7J7MSG0_9MAGN</name>
<dbReference type="EMBL" id="JACGCM010001252">
    <property type="protein sequence ID" value="KAF6157851.1"/>
    <property type="molecule type" value="Genomic_DNA"/>
</dbReference>
<evidence type="ECO:0000313" key="3">
    <source>
        <dbReference type="Proteomes" id="UP000541444"/>
    </source>
</evidence>
<keyword evidence="3" id="KW-1185">Reference proteome</keyword>
<accession>A0A7J7MSG0</accession>
<protein>
    <submittedName>
        <fullName evidence="2">Uncharacterized protein</fullName>
    </submittedName>
</protein>
<keyword evidence="1" id="KW-0812">Transmembrane</keyword>
<organism evidence="2 3">
    <name type="scientific">Kingdonia uniflora</name>
    <dbReference type="NCBI Taxonomy" id="39325"/>
    <lineage>
        <taxon>Eukaryota</taxon>
        <taxon>Viridiplantae</taxon>
        <taxon>Streptophyta</taxon>
        <taxon>Embryophyta</taxon>
        <taxon>Tracheophyta</taxon>
        <taxon>Spermatophyta</taxon>
        <taxon>Magnoliopsida</taxon>
        <taxon>Ranunculales</taxon>
        <taxon>Circaeasteraceae</taxon>
        <taxon>Kingdonia</taxon>
    </lineage>
</organism>